<dbReference type="GO" id="GO:0005737">
    <property type="term" value="C:cytoplasm"/>
    <property type="evidence" value="ECO:0007669"/>
    <property type="project" value="UniProtKB-SubCell"/>
</dbReference>
<evidence type="ECO:0000256" key="4">
    <source>
        <dbReference type="ARBA" id="ARBA00023098"/>
    </source>
</evidence>
<evidence type="ECO:0000256" key="1">
    <source>
        <dbReference type="ARBA" id="ARBA00022516"/>
    </source>
</evidence>
<dbReference type="AlphaFoldDB" id="A0A1Y1QLI4"/>
<comment type="caution">
    <text evidence="8">The sequence shown here is derived from an EMBL/GenBank/DDBJ whole genome shotgun (WGS) entry which is preliminary data.</text>
</comment>
<comment type="subcellular location">
    <subcellularLocation>
        <location evidence="6">Cytoplasm</location>
    </subcellularLocation>
</comment>
<gene>
    <name evidence="6" type="primary">lpxA</name>
    <name evidence="8" type="ORF">BWK73_25675</name>
</gene>
<keyword evidence="6" id="KW-0963">Cytoplasm</keyword>
<dbReference type="SUPFAM" id="SSF51161">
    <property type="entry name" value="Trimeric LpxA-like enzymes"/>
    <property type="match status" value="1"/>
</dbReference>
<feature type="domain" description="UDP N-acetylglucosamine O-acyltransferase C-terminal" evidence="7">
    <location>
        <begin position="178"/>
        <end position="259"/>
    </location>
</feature>
<dbReference type="HAMAP" id="MF_00387">
    <property type="entry name" value="LpxA"/>
    <property type="match status" value="1"/>
</dbReference>
<dbReference type="NCBIfam" id="TIGR01852">
    <property type="entry name" value="lipid_A_lpxA"/>
    <property type="match status" value="1"/>
</dbReference>
<dbReference type="EMBL" id="MTEJ01000177">
    <property type="protein sequence ID" value="OQX08350.1"/>
    <property type="molecule type" value="Genomic_DNA"/>
</dbReference>
<proteinExistence type="inferred from homology"/>
<dbReference type="CDD" id="cd03351">
    <property type="entry name" value="LbH_UDP-GlcNAc_AT"/>
    <property type="match status" value="1"/>
</dbReference>
<evidence type="ECO:0000259" key="7">
    <source>
        <dbReference type="Pfam" id="PF13720"/>
    </source>
</evidence>
<dbReference type="PANTHER" id="PTHR43480">
    <property type="entry name" value="ACYL-[ACYL-CARRIER-PROTEIN]--UDP-N-ACETYLGLUCOSAMINE O-ACYLTRANSFERASE"/>
    <property type="match status" value="1"/>
</dbReference>
<dbReference type="PANTHER" id="PTHR43480:SF1">
    <property type="entry name" value="ACYL-[ACYL-CARRIER-PROTEIN]--UDP-N-ACETYLGLUCOSAMINE O-ACYLTRANSFERASE, MITOCHONDRIAL-RELATED"/>
    <property type="match status" value="1"/>
</dbReference>
<keyword evidence="2 6" id="KW-0441">Lipid A biosynthesis</keyword>
<dbReference type="Proteomes" id="UP000192491">
    <property type="component" value="Unassembled WGS sequence"/>
</dbReference>
<dbReference type="Pfam" id="PF13720">
    <property type="entry name" value="Acetyltransf_11"/>
    <property type="match status" value="1"/>
</dbReference>
<name>A0A1Y1QLI4_9GAMM</name>
<dbReference type="InterPro" id="IPR011004">
    <property type="entry name" value="Trimer_LpxA-like_sf"/>
</dbReference>
<keyword evidence="1 6" id="KW-0444">Lipid biosynthesis</keyword>
<sequence>MSSGLIHPTAIIHPGAYLDDGVEVGAYSIIGDNVRIGRGSKIASHVVIEGPTQLGEDNQVYPFASLGAAPQDKKFRGEPTELLIGDRNVIRECCTFNRGTVQDKGKTVVGDDNWIMAYVHIAHDCIIGNHTIFANNATLAGHVEIRDWVILGGFTLVHQFCVIGEHAFTGMGSSVSKDVPPFAMVSGAPAEPHSINLEGLKRRGFSKEAIQRIKEAHRILYRQQLPVQDALAKIEAAYGEHEEIALLLAFCRHSQRGLIR</sequence>
<dbReference type="PIRSF" id="PIRSF000456">
    <property type="entry name" value="UDP-GlcNAc_acltr"/>
    <property type="match status" value="1"/>
</dbReference>
<dbReference type="InterPro" id="IPR010137">
    <property type="entry name" value="Lipid_A_LpxA"/>
</dbReference>
<keyword evidence="4 6" id="KW-0443">Lipid metabolism</keyword>
<dbReference type="EC" id="2.3.1.129" evidence="6"/>
<evidence type="ECO:0000313" key="9">
    <source>
        <dbReference type="Proteomes" id="UP000192491"/>
    </source>
</evidence>
<evidence type="ECO:0000256" key="3">
    <source>
        <dbReference type="ARBA" id="ARBA00022679"/>
    </source>
</evidence>
<dbReference type="Gene3D" id="1.20.1180.10">
    <property type="entry name" value="Udp N-acetylglucosamine O-acyltransferase, C-terminal domain"/>
    <property type="match status" value="1"/>
</dbReference>
<dbReference type="NCBIfam" id="NF003657">
    <property type="entry name" value="PRK05289.1"/>
    <property type="match status" value="1"/>
</dbReference>
<dbReference type="Pfam" id="PF00132">
    <property type="entry name" value="Hexapep"/>
    <property type="match status" value="2"/>
</dbReference>
<dbReference type="Gene3D" id="2.160.10.10">
    <property type="entry name" value="Hexapeptide repeat proteins"/>
    <property type="match status" value="1"/>
</dbReference>
<evidence type="ECO:0000256" key="2">
    <source>
        <dbReference type="ARBA" id="ARBA00022556"/>
    </source>
</evidence>
<comment type="similarity">
    <text evidence="6">Belongs to the transferase hexapeptide repeat family. LpxA subfamily.</text>
</comment>
<keyword evidence="3 6" id="KW-0808">Transferase</keyword>
<dbReference type="InterPro" id="IPR029098">
    <property type="entry name" value="Acetyltransf_C"/>
</dbReference>
<reference evidence="8 9" key="1">
    <citation type="submission" date="2017-01" db="EMBL/GenBank/DDBJ databases">
        <title>Novel large sulfur bacteria in the metagenomes of groundwater-fed chemosynthetic microbial mats in the Lake Huron basin.</title>
        <authorList>
            <person name="Sharrar A.M."/>
            <person name="Flood B.E."/>
            <person name="Bailey J.V."/>
            <person name="Jones D.S."/>
            <person name="Biddanda B."/>
            <person name="Ruberg S.A."/>
            <person name="Marcus D.N."/>
            <person name="Dick G.J."/>
        </authorList>
    </citation>
    <scope>NUCLEOTIDE SEQUENCE [LARGE SCALE GENOMIC DNA]</scope>
    <source>
        <strain evidence="8">A8</strain>
    </source>
</reference>
<comment type="pathway">
    <text evidence="6">Glycolipid biosynthesis; lipid IV(A) biosynthesis; lipid IV(A) from (3R)-3-hydroxytetradecanoyl-[acyl-carrier-protein] and UDP-N-acetyl-alpha-D-glucosamine: step 1/6.</text>
</comment>
<evidence type="ECO:0000256" key="5">
    <source>
        <dbReference type="ARBA" id="ARBA00023315"/>
    </source>
</evidence>
<comment type="function">
    <text evidence="6">Involved in the biosynthesis of lipid A, a phosphorylated glycolipid that anchors the lipopolysaccharide to the outer membrane of the cell.</text>
</comment>
<evidence type="ECO:0000313" key="8">
    <source>
        <dbReference type="EMBL" id="OQX08350.1"/>
    </source>
</evidence>
<keyword evidence="6" id="KW-0677">Repeat</keyword>
<dbReference type="InterPro" id="IPR037157">
    <property type="entry name" value="Acetyltransf_C_sf"/>
</dbReference>
<dbReference type="GO" id="GO:0008780">
    <property type="term" value="F:acyl-[acyl-carrier-protein]-UDP-N-acetylglucosamine O-acyltransferase activity"/>
    <property type="evidence" value="ECO:0007669"/>
    <property type="project" value="UniProtKB-UniRule"/>
</dbReference>
<comment type="subunit">
    <text evidence="6">Homotrimer.</text>
</comment>
<protein>
    <recommendedName>
        <fullName evidence="6">Acyl-[acyl-carrier-protein]--UDP-N-acetylglucosamine O-acyltransferase</fullName>
        <shortName evidence="6">UDP-N-acetylglucosamine acyltransferase</shortName>
        <ecNumber evidence="6">2.3.1.129</ecNumber>
    </recommendedName>
</protein>
<organism evidence="8 9">
    <name type="scientific">Thiothrix lacustris</name>
    <dbReference type="NCBI Taxonomy" id="525917"/>
    <lineage>
        <taxon>Bacteria</taxon>
        <taxon>Pseudomonadati</taxon>
        <taxon>Pseudomonadota</taxon>
        <taxon>Gammaproteobacteria</taxon>
        <taxon>Thiotrichales</taxon>
        <taxon>Thiotrichaceae</taxon>
        <taxon>Thiothrix</taxon>
    </lineage>
</organism>
<dbReference type="GO" id="GO:0016020">
    <property type="term" value="C:membrane"/>
    <property type="evidence" value="ECO:0007669"/>
    <property type="project" value="GOC"/>
</dbReference>
<dbReference type="UniPathway" id="UPA00359">
    <property type="reaction ID" value="UER00477"/>
</dbReference>
<dbReference type="InterPro" id="IPR001451">
    <property type="entry name" value="Hexapep"/>
</dbReference>
<dbReference type="GO" id="GO:0009245">
    <property type="term" value="P:lipid A biosynthetic process"/>
    <property type="evidence" value="ECO:0007669"/>
    <property type="project" value="UniProtKB-UniRule"/>
</dbReference>
<evidence type="ECO:0000256" key="6">
    <source>
        <dbReference type="HAMAP-Rule" id="MF_00387"/>
    </source>
</evidence>
<keyword evidence="5 6" id="KW-0012">Acyltransferase</keyword>
<accession>A0A1Y1QLI4</accession>
<comment type="catalytic activity">
    <reaction evidence="6">
        <text>a (3R)-hydroxyacyl-[ACP] + UDP-N-acetyl-alpha-D-glucosamine = a UDP-3-O-[(3R)-3-hydroxyacyl]-N-acetyl-alpha-D-glucosamine + holo-[ACP]</text>
        <dbReference type="Rhea" id="RHEA:67812"/>
        <dbReference type="Rhea" id="RHEA-COMP:9685"/>
        <dbReference type="Rhea" id="RHEA-COMP:9945"/>
        <dbReference type="ChEBI" id="CHEBI:57705"/>
        <dbReference type="ChEBI" id="CHEBI:64479"/>
        <dbReference type="ChEBI" id="CHEBI:78827"/>
        <dbReference type="ChEBI" id="CHEBI:173225"/>
        <dbReference type="EC" id="2.3.1.129"/>
    </reaction>
</comment>